<comment type="caution">
    <text evidence="2">The sequence shown here is derived from an EMBL/GenBank/DDBJ whole genome shotgun (WGS) entry which is preliminary data.</text>
</comment>
<accession>A0A3M9M421</accession>
<gene>
    <name evidence="2" type="ORF">EFY87_15230</name>
</gene>
<feature type="transmembrane region" description="Helical" evidence="1">
    <location>
        <begin position="40"/>
        <end position="59"/>
    </location>
</feature>
<proteinExistence type="predicted"/>
<dbReference type="EMBL" id="RJJQ01000017">
    <property type="protein sequence ID" value="RNI20300.1"/>
    <property type="molecule type" value="Genomic_DNA"/>
</dbReference>
<name>A0A3M9M421_9MICO</name>
<evidence type="ECO:0000313" key="3">
    <source>
        <dbReference type="Proteomes" id="UP000271678"/>
    </source>
</evidence>
<organism evidence="2 3">
    <name type="scientific">Flexivirga caeni</name>
    <dbReference type="NCBI Taxonomy" id="2294115"/>
    <lineage>
        <taxon>Bacteria</taxon>
        <taxon>Bacillati</taxon>
        <taxon>Actinomycetota</taxon>
        <taxon>Actinomycetes</taxon>
        <taxon>Micrococcales</taxon>
        <taxon>Dermacoccaceae</taxon>
        <taxon>Flexivirga</taxon>
    </lineage>
</organism>
<protein>
    <submittedName>
        <fullName evidence="2">Uncharacterized protein</fullName>
    </submittedName>
</protein>
<evidence type="ECO:0000313" key="2">
    <source>
        <dbReference type="EMBL" id="RNI20300.1"/>
    </source>
</evidence>
<keyword evidence="1" id="KW-1133">Transmembrane helix</keyword>
<evidence type="ECO:0000256" key="1">
    <source>
        <dbReference type="SAM" id="Phobius"/>
    </source>
</evidence>
<dbReference type="AlphaFoldDB" id="A0A3M9M421"/>
<keyword evidence="1" id="KW-0812">Transmembrane</keyword>
<keyword evidence="3" id="KW-1185">Reference proteome</keyword>
<reference evidence="2 3" key="1">
    <citation type="submission" date="2018-11" db="EMBL/GenBank/DDBJ databases">
        <title>Draft genome of Simplicispira Flexivirga sp. BO-16.</title>
        <authorList>
            <person name="Im W.T."/>
        </authorList>
    </citation>
    <scope>NUCLEOTIDE SEQUENCE [LARGE SCALE GENOMIC DNA]</scope>
    <source>
        <strain evidence="2 3">BO-16</strain>
    </source>
</reference>
<keyword evidence="1" id="KW-0472">Membrane</keyword>
<dbReference type="Proteomes" id="UP000271678">
    <property type="component" value="Unassembled WGS sequence"/>
</dbReference>
<sequence length="72" mass="7650">MGKRFWLTWSVASVSYAGGGPTVGALPLLAASITRDPRLVSLSDAVTFLGWVLLAAGFLRGTGSKRWLDLVD</sequence>